<dbReference type="EMBL" id="CAKLBY020000310">
    <property type="protein sequence ID" value="CAK7944783.1"/>
    <property type="molecule type" value="Genomic_DNA"/>
</dbReference>
<dbReference type="Proteomes" id="UP001162060">
    <property type="component" value="Unassembled WGS sequence"/>
</dbReference>
<reference evidence="2" key="1">
    <citation type="submission" date="2024-01" db="EMBL/GenBank/DDBJ databases">
        <authorList>
            <person name="Webb A."/>
        </authorList>
    </citation>
    <scope>NUCLEOTIDE SEQUENCE</scope>
    <source>
        <strain evidence="2">Pm1</strain>
    </source>
</reference>
<dbReference type="SUPFAM" id="SSF54277">
    <property type="entry name" value="CAD &amp; PB1 domains"/>
    <property type="match status" value="1"/>
</dbReference>
<dbReference type="AlphaFoldDB" id="A0AAV1VGB4"/>
<accession>A0AAV1VGB4</accession>
<name>A0AAV1VGB4_9STRA</name>
<sequence length="328" mass="35462">MDAKQTVLKIKYKGELHRLRVDLTSFSLEALTALFAETFNLAPGSFVVQYTDVEGDCLNVTSQAEYEEACRVLSPAAASATSVRFEAVSRSTVAFQENVAAPILMAIEKLVETLTVAMSKVKHEEWADKAQQTAQTGFDQTNEALKTVVQDAREAVQAARVSIQELPFDQLMKETTEGLKCAAEGIGEFAKEVVVEIKNMAPVQAEVAPIPETPRQSTAAVVVEEATEAPVAAASDSEWEQVTEQTSVPVEEAPVVVEPVVAEPVVVAAPVVVAPVVAAPSQDEIKWSEELYMVRNIFPGVETSVVVDRLEQCNGNVLVVVNALMEEM</sequence>
<dbReference type="Gene3D" id="3.10.20.90">
    <property type="entry name" value="Phosphatidylinositol 3-kinase Catalytic Subunit, Chain A, domain 1"/>
    <property type="match status" value="1"/>
</dbReference>
<organism evidence="2 3">
    <name type="scientific">Peronospora matthiolae</name>
    <dbReference type="NCBI Taxonomy" id="2874970"/>
    <lineage>
        <taxon>Eukaryota</taxon>
        <taxon>Sar</taxon>
        <taxon>Stramenopiles</taxon>
        <taxon>Oomycota</taxon>
        <taxon>Peronosporomycetes</taxon>
        <taxon>Peronosporales</taxon>
        <taxon>Peronosporaceae</taxon>
        <taxon>Peronospora</taxon>
    </lineage>
</organism>
<evidence type="ECO:0000313" key="2">
    <source>
        <dbReference type="EMBL" id="CAK7944783.1"/>
    </source>
</evidence>
<dbReference type="InterPro" id="IPR053793">
    <property type="entry name" value="PB1-like"/>
</dbReference>
<feature type="domain" description="PB1" evidence="1">
    <location>
        <begin position="5"/>
        <end position="78"/>
    </location>
</feature>
<comment type="caution">
    <text evidence="2">The sequence shown here is derived from an EMBL/GenBank/DDBJ whole genome shotgun (WGS) entry which is preliminary data.</text>
</comment>
<dbReference type="PROSITE" id="PS51745">
    <property type="entry name" value="PB1"/>
    <property type="match status" value="1"/>
</dbReference>
<evidence type="ECO:0000313" key="3">
    <source>
        <dbReference type="Proteomes" id="UP001162060"/>
    </source>
</evidence>
<dbReference type="Pfam" id="PF00564">
    <property type="entry name" value="PB1"/>
    <property type="match status" value="1"/>
</dbReference>
<protein>
    <recommendedName>
        <fullName evidence="1">PB1 domain-containing protein</fullName>
    </recommendedName>
</protein>
<gene>
    <name evidence="2" type="ORF">PM001_LOCUS29933</name>
</gene>
<proteinExistence type="predicted"/>
<dbReference type="CDD" id="cd05992">
    <property type="entry name" value="PB1"/>
    <property type="match status" value="1"/>
</dbReference>
<dbReference type="InterPro" id="IPR000270">
    <property type="entry name" value="PB1_dom"/>
</dbReference>
<evidence type="ECO:0000259" key="1">
    <source>
        <dbReference type="PROSITE" id="PS51745"/>
    </source>
</evidence>